<dbReference type="Proteomes" id="UP001454036">
    <property type="component" value="Unassembled WGS sequence"/>
</dbReference>
<reference evidence="4 5" key="1">
    <citation type="submission" date="2024-01" db="EMBL/GenBank/DDBJ databases">
        <title>The complete chloroplast genome sequence of Lithospermum erythrorhizon: insights into the phylogenetic relationship among Boraginaceae species and the maternal lineages of purple gromwells.</title>
        <authorList>
            <person name="Okada T."/>
            <person name="Watanabe K."/>
        </authorList>
    </citation>
    <scope>NUCLEOTIDE SEQUENCE [LARGE SCALE GENOMIC DNA]</scope>
</reference>
<keyword evidence="2" id="KW-1133">Transmembrane helix</keyword>
<keyword evidence="2" id="KW-0472">Membrane</keyword>
<dbReference type="Gene3D" id="1.10.287.110">
    <property type="entry name" value="DnaJ domain"/>
    <property type="match status" value="1"/>
</dbReference>
<proteinExistence type="predicted"/>
<dbReference type="InterPro" id="IPR001623">
    <property type="entry name" value="DnaJ_domain"/>
</dbReference>
<dbReference type="PROSITE" id="PS50076">
    <property type="entry name" value="DNAJ_2"/>
    <property type="match status" value="1"/>
</dbReference>
<dbReference type="PANTHER" id="PTHR45000">
    <property type="entry name" value="CHAPERONE DNAJ-DOMAIN SUPERFAMILY PROTEIN"/>
    <property type="match status" value="1"/>
</dbReference>
<evidence type="ECO:0000256" key="1">
    <source>
        <dbReference type="SAM" id="MobiDB-lite"/>
    </source>
</evidence>
<feature type="region of interest" description="Disordered" evidence="1">
    <location>
        <begin position="1"/>
        <end position="26"/>
    </location>
</feature>
<feature type="transmembrane region" description="Helical" evidence="2">
    <location>
        <begin position="30"/>
        <end position="48"/>
    </location>
</feature>
<dbReference type="Pfam" id="PF00226">
    <property type="entry name" value="DnaJ"/>
    <property type="match status" value="1"/>
</dbReference>
<keyword evidence="2" id="KW-0812">Transmembrane</keyword>
<dbReference type="AlphaFoldDB" id="A0AAV3NJ91"/>
<dbReference type="EMBL" id="BAABME010000070">
    <property type="protein sequence ID" value="GAA0139234.1"/>
    <property type="molecule type" value="Genomic_DNA"/>
</dbReference>
<organism evidence="4 5">
    <name type="scientific">Lithospermum erythrorhizon</name>
    <name type="common">Purple gromwell</name>
    <name type="synonym">Lithospermum officinale var. erythrorhizon</name>
    <dbReference type="NCBI Taxonomy" id="34254"/>
    <lineage>
        <taxon>Eukaryota</taxon>
        <taxon>Viridiplantae</taxon>
        <taxon>Streptophyta</taxon>
        <taxon>Embryophyta</taxon>
        <taxon>Tracheophyta</taxon>
        <taxon>Spermatophyta</taxon>
        <taxon>Magnoliopsida</taxon>
        <taxon>eudicotyledons</taxon>
        <taxon>Gunneridae</taxon>
        <taxon>Pentapetalae</taxon>
        <taxon>asterids</taxon>
        <taxon>lamiids</taxon>
        <taxon>Boraginales</taxon>
        <taxon>Boraginaceae</taxon>
        <taxon>Boraginoideae</taxon>
        <taxon>Lithospermeae</taxon>
        <taxon>Lithospermum</taxon>
    </lineage>
</organism>
<gene>
    <name evidence="4" type="ORF">LIER_00821</name>
</gene>
<dbReference type="CDD" id="cd06257">
    <property type="entry name" value="DnaJ"/>
    <property type="match status" value="1"/>
</dbReference>
<dbReference type="SUPFAM" id="SSF46565">
    <property type="entry name" value="Chaperone J-domain"/>
    <property type="match status" value="1"/>
</dbReference>
<evidence type="ECO:0000256" key="2">
    <source>
        <dbReference type="SAM" id="Phobius"/>
    </source>
</evidence>
<evidence type="ECO:0000259" key="3">
    <source>
        <dbReference type="PROSITE" id="PS50076"/>
    </source>
</evidence>
<feature type="transmembrane region" description="Helical" evidence="2">
    <location>
        <begin position="69"/>
        <end position="89"/>
    </location>
</feature>
<accession>A0AAV3NJ91</accession>
<feature type="domain" description="J" evidence="3">
    <location>
        <begin position="198"/>
        <end position="265"/>
    </location>
</feature>
<dbReference type="PRINTS" id="PR00625">
    <property type="entry name" value="JDOMAIN"/>
</dbReference>
<keyword evidence="5" id="KW-1185">Reference proteome</keyword>
<evidence type="ECO:0000313" key="5">
    <source>
        <dbReference type="Proteomes" id="UP001454036"/>
    </source>
</evidence>
<dbReference type="SMART" id="SM00271">
    <property type="entry name" value="DnaJ"/>
    <property type="match status" value="1"/>
</dbReference>
<sequence length="265" mass="31643">MSSSKMRENDDEMDPNSKWPHQKPPDNKNIGGILLFGLIGASMVKRLRRTVDFNYSEMVTQLRKKADWVYSRVILVYSLLPFLMSPASWKAKARDSFRTNFQEEARKRFNRRMQEEYEEEMERVERIRRMQSVFNRARNKYKKSSESWTEEGPGAYHQHFQRNDWYWKGDTSFKDRGTYEGANNKETPRAPWSSLLSHHYLNLGLDRTRTKPYSDDEIKSAFREKAKEFHPDQNQQNKEAAEAKFKEVMTSYEAIKLERKNNRSQ</sequence>
<protein>
    <submittedName>
        <fullName evidence="4">Chaperone</fullName>
    </submittedName>
</protein>
<dbReference type="InterPro" id="IPR036869">
    <property type="entry name" value="J_dom_sf"/>
</dbReference>
<evidence type="ECO:0000313" key="4">
    <source>
        <dbReference type="EMBL" id="GAA0139234.1"/>
    </source>
</evidence>
<name>A0AAV3NJ91_LITER</name>
<dbReference type="PANTHER" id="PTHR45000:SF5">
    <property type="entry name" value="CHAPERONE DNAJ-DOMAIN SUPERFAMILY PROTEIN"/>
    <property type="match status" value="1"/>
</dbReference>
<comment type="caution">
    <text evidence="4">The sequence shown here is derived from an EMBL/GenBank/DDBJ whole genome shotgun (WGS) entry which is preliminary data.</text>
</comment>